<organism evidence="1 2">
    <name type="scientific">Hymenobacter caeli</name>
    <dbReference type="NCBI Taxonomy" id="2735894"/>
    <lineage>
        <taxon>Bacteria</taxon>
        <taxon>Pseudomonadati</taxon>
        <taxon>Bacteroidota</taxon>
        <taxon>Cytophagia</taxon>
        <taxon>Cytophagales</taxon>
        <taxon>Hymenobacteraceae</taxon>
        <taxon>Hymenobacter</taxon>
    </lineage>
</organism>
<dbReference type="PANTHER" id="PTHR38733">
    <property type="entry name" value="PROTEIN MCRC"/>
    <property type="match status" value="1"/>
</dbReference>
<dbReference type="PIRSF" id="PIRSF003109">
    <property type="entry name" value="McrC"/>
    <property type="match status" value="1"/>
</dbReference>
<dbReference type="Proteomes" id="UP000779507">
    <property type="component" value="Unassembled WGS sequence"/>
</dbReference>
<evidence type="ECO:0000313" key="2">
    <source>
        <dbReference type="Proteomes" id="UP000779507"/>
    </source>
</evidence>
<dbReference type="InterPro" id="IPR014407">
    <property type="entry name" value="McrC_bac"/>
</dbReference>
<protein>
    <submittedName>
        <fullName evidence="1">5-methylcytosine-specific restriction enzyme subunit McrC</fullName>
    </submittedName>
</protein>
<dbReference type="RefSeq" id="WP_173809522.1">
    <property type="nucleotide sequence ID" value="NZ_JABSNP010000006.1"/>
</dbReference>
<accession>A0ABX2FP52</accession>
<dbReference type="EMBL" id="JABSNP010000006">
    <property type="protein sequence ID" value="NRT18776.1"/>
    <property type="molecule type" value="Genomic_DNA"/>
</dbReference>
<sequence>MAPTVPLATLYYLLCYAWNRLPAPADWAPGGAAPFHRPLELLTQLLLQATRRLLRTGLPLAFEERQEVLGTLRGRVELGPSLARGLLPQGRALCRFAELGPDAPLARLLAATLAALAARPSLPVALRREVQHLRRRLPGDVAGAAAAPTAAVFGALHRQRPGGEAAFALHLCELIWRHALPAPGAPGAGRVLDFRRDEALMARLFEQFVRNFYRREQRQYRVFAETIAWQVADAAPAALELLPTMLTDTTLESPTRKIILDTKYYAAALRPRYDRQRLVAPHLYQLYAYLQNQRPAPGQALEGILLYPAAPAPAPALDARYTLGGHPVRVATLDLHQPWPGIAADLLALVA</sequence>
<name>A0ABX2FP52_9BACT</name>
<dbReference type="Pfam" id="PF10117">
    <property type="entry name" value="McrBC"/>
    <property type="match status" value="1"/>
</dbReference>
<evidence type="ECO:0000313" key="1">
    <source>
        <dbReference type="EMBL" id="NRT18776.1"/>
    </source>
</evidence>
<comment type="caution">
    <text evidence="1">The sequence shown here is derived from an EMBL/GenBank/DDBJ whole genome shotgun (WGS) entry which is preliminary data.</text>
</comment>
<reference evidence="1 2" key="1">
    <citation type="submission" date="2020-05" db="EMBL/GenBank/DDBJ databases">
        <title>Genomic Encyclopedia of Type Strains, Phase IV (KMG-V): Genome sequencing to study the core and pangenomes of soil and plant-associated prokaryotes.</title>
        <authorList>
            <person name="Whitman W."/>
        </authorList>
    </citation>
    <scope>NUCLEOTIDE SEQUENCE [LARGE SCALE GENOMIC DNA]</scope>
    <source>
        <strain evidence="1 2">9A</strain>
    </source>
</reference>
<proteinExistence type="predicted"/>
<gene>
    <name evidence="1" type="ORF">HNP98_001599</name>
</gene>
<keyword evidence="2" id="KW-1185">Reference proteome</keyword>
<dbReference type="InterPro" id="IPR019292">
    <property type="entry name" value="McrC"/>
</dbReference>
<dbReference type="PANTHER" id="PTHR38733:SF1">
    <property type="entry name" value="TYPE IV METHYL-DIRECTED RESTRICTION ENZYME ECOKMCRBC"/>
    <property type="match status" value="1"/>
</dbReference>